<comment type="caution">
    <text evidence="3">The sequence shown here is derived from an EMBL/GenBank/DDBJ whole genome shotgun (WGS) entry which is preliminary data.</text>
</comment>
<feature type="domain" description="DUF6785" evidence="2">
    <location>
        <begin position="1"/>
        <end position="263"/>
    </location>
</feature>
<organism evidence="3">
    <name type="scientific">marine sediment metagenome</name>
    <dbReference type="NCBI Taxonomy" id="412755"/>
    <lineage>
        <taxon>unclassified sequences</taxon>
        <taxon>metagenomes</taxon>
        <taxon>ecological metagenomes</taxon>
    </lineage>
</organism>
<protein>
    <recommendedName>
        <fullName evidence="2">DUF6785 domain-containing protein</fullName>
    </recommendedName>
</protein>
<reference evidence="3" key="1">
    <citation type="journal article" date="2014" name="Front. Microbiol.">
        <title>High frequency of phylogenetically diverse reductive dehalogenase-homologous genes in deep subseafloor sedimentary metagenomes.</title>
        <authorList>
            <person name="Kawai M."/>
            <person name="Futagami T."/>
            <person name="Toyoda A."/>
            <person name="Takaki Y."/>
            <person name="Nishi S."/>
            <person name="Hori S."/>
            <person name="Arai W."/>
            <person name="Tsubouchi T."/>
            <person name="Morono Y."/>
            <person name="Uchiyama I."/>
            <person name="Ito T."/>
            <person name="Fujiyama A."/>
            <person name="Inagaki F."/>
            <person name="Takami H."/>
        </authorList>
    </citation>
    <scope>NUCLEOTIDE SEQUENCE</scope>
    <source>
        <strain evidence="3">Expedition CK06-06</strain>
    </source>
</reference>
<feature type="non-terminal residue" evidence="3">
    <location>
        <position position="266"/>
    </location>
</feature>
<feature type="transmembrane region" description="Helical" evidence="1">
    <location>
        <begin position="23"/>
        <end position="43"/>
    </location>
</feature>
<feature type="transmembrane region" description="Helical" evidence="1">
    <location>
        <begin position="170"/>
        <end position="193"/>
    </location>
</feature>
<dbReference type="InterPro" id="IPR046712">
    <property type="entry name" value="DUF6785"/>
</dbReference>
<evidence type="ECO:0000256" key="1">
    <source>
        <dbReference type="SAM" id="Phobius"/>
    </source>
</evidence>
<evidence type="ECO:0000259" key="2">
    <source>
        <dbReference type="Pfam" id="PF20581"/>
    </source>
</evidence>
<dbReference type="Pfam" id="PF20581">
    <property type="entry name" value="DUF6785"/>
    <property type="match status" value="1"/>
</dbReference>
<gene>
    <name evidence="3" type="ORF">S06H3_40772</name>
</gene>
<keyword evidence="1" id="KW-1133">Transmembrane helix</keyword>
<accession>X1N808</accession>
<feature type="transmembrane region" description="Helical" evidence="1">
    <location>
        <begin position="199"/>
        <end position="219"/>
    </location>
</feature>
<proteinExistence type="predicted"/>
<dbReference type="AlphaFoldDB" id="X1N808"/>
<keyword evidence="1" id="KW-0472">Membrane</keyword>
<feature type="transmembrane region" description="Helical" evidence="1">
    <location>
        <begin position="129"/>
        <end position="149"/>
    </location>
</feature>
<sequence length="266" mass="29387">PLVQIPLEMTQVTNLSAFWGNRAMWIGFAIPAVLQSINFINFLHPGFPSFQIKARSLIKGVTKPPWMYIRTMDTTFFPWVIGIAFLLTTEMSFSCWFFWLFQRIEWVIGGMMGFVEASSREAGLARLPLAGAQGAGALIGLVLLSLWIARHQIKEEFARRWSPEDDRVSIFAPQSSIVGFLVVLAALVVLASIGGMPVVLSLPLFLLFFAAALSVGRVVSEAGAARTYGPGAVSLLTAITGTEALSLDNKINLAYHNWWACRYRDN</sequence>
<keyword evidence="1" id="KW-0812">Transmembrane</keyword>
<evidence type="ECO:0000313" key="3">
    <source>
        <dbReference type="EMBL" id="GAI40147.1"/>
    </source>
</evidence>
<name>X1N808_9ZZZZ</name>
<feature type="transmembrane region" description="Helical" evidence="1">
    <location>
        <begin position="76"/>
        <end position="101"/>
    </location>
</feature>
<dbReference type="EMBL" id="BARV01025054">
    <property type="protein sequence ID" value="GAI40147.1"/>
    <property type="molecule type" value="Genomic_DNA"/>
</dbReference>
<feature type="non-terminal residue" evidence="3">
    <location>
        <position position="1"/>
    </location>
</feature>